<dbReference type="EMBL" id="CP013611">
    <property type="protein sequence ID" value="ALU43065.1"/>
    <property type="molecule type" value="Genomic_DNA"/>
</dbReference>
<dbReference type="KEGG" id="prr:AT705_08985"/>
<accession>A0A0U3HP90</accession>
<sequence>MVASDECKRAVTCSIYVEESQLFTDKLVNIFTSIGDGEIKNGEPDRRVYEKQLCFHLIFCNYLF</sequence>
<evidence type="ECO:0000313" key="1">
    <source>
        <dbReference type="EMBL" id="ALU43065.1"/>
    </source>
</evidence>
<proteinExistence type="predicted"/>
<name>A0A0U3HP90_9GAMM</name>
<gene>
    <name evidence="1" type="ORF">AT705_08985</name>
</gene>
<dbReference type="AlphaFoldDB" id="A0A0U3HP90"/>
<protein>
    <submittedName>
        <fullName evidence="1">Uncharacterized protein</fullName>
    </submittedName>
</protein>
<evidence type="ECO:0000313" key="2">
    <source>
        <dbReference type="Proteomes" id="UP000069015"/>
    </source>
</evidence>
<reference evidence="1 2" key="1">
    <citation type="submission" date="2015-12" db="EMBL/GenBank/DDBJ databases">
        <title>Complete genome sequence of Pseudoalteromonas rubra SCSIO 6842, harboring a conjugative plasmid.</title>
        <authorList>
            <person name="Li B."/>
            <person name="Wang X."/>
        </authorList>
    </citation>
    <scope>NUCLEOTIDE SEQUENCE [LARGE SCALE GENOMIC DNA]</scope>
    <source>
        <strain evidence="1 2">SCSIO 6842</strain>
    </source>
</reference>
<organism evidence="1 2">
    <name type="scientific">Pseudoalteromonas rubra</name>
    <dbReference type="NCBI Taxonomy" id="43658"/>
    <lineage>
        <taxon>Bacteria</taxon>
        <taxon>Pseudomonadati</taxon>
        <taxon>Pseudomonadota</taxon>
        <taxon>Gammaproteobacteria</taxon>
        <taxon>Alteromonadales</taxon>
        <taxon>Pseudoalteromonadaceae</taxon>
        <taxon>Pseudoalteromonas</taxon>
    </lineage>
</organism>
<dbReference type="Proteomes" id="UP000069015">
    <property type="component" value="Chromosome 1"/>
</dbReference>